<evidence type="ECO:0000313" key="7">
    <source>
        <dbReference type="EMBL" id="NHB76850.1"/>
    </source>
</evidence>
<comment type="subcellular location">
    <subcellularLocation>
        <location evidence="1">Membrane</location>
    </subcellularLocation>
</comment>
<comment type="similarity">
    <text evidence="4">Belongs to the Omp25/RopB family.</text>
</comment>
<organism evidence="7 8">
    <name type="scientific">Rhodobacter calidifons</name>
    <dbReference type="NCBI Taxonomy" id="2715277"/>
    <lineage>
        <taxon>Bacteria</taxon>
        <taxon>Pseudomonadati</taxon>
        <taxon>Pseudomonadota</taxon>
        <taxon>Alphaproteobacteria</taxon>
        <taxon>Rhodobacterales</taxon>
        <taxon>Rhodobacter group</taxon>
        <taxon>Rhodobacter</taxon>
    </lineage>
</organism>
<dbReference type="Pfam" id="PF13505">
    <property type="entry name" value="OMP_b-brl"/>
    <property type="match status" value="1"/>
</dbReference>
<comment type="caution">
    <text evidence="7">The sequence shown here is derived from an EMBL/GenBank/DDBJ whole genome shotgun (WGS) entry which is preliminary data.</text>
</comment>
<evidence type="ECO:0000256" key="3">
    <source>
        <dbReference type="ARBA" id="ARBA00023136"/>
    </source>
</evidence>
<feature type="domain" description="Outer membrane protein beta-barrel" evidence="6">
    <location>
        <begin position="23"/>
        <end position="196"/>
    </location>
</feature>
<evidence type="ECO:0000259" key="6">
    <source>
        <dbReference type="Pfam" id="PF13505"/>
    </source>
</evidence>
<gene>
    <name evidence="7" type="ORF">G8O29_08865</name>
</gene>
<proteinExistence type="inferred from homology"/>
<evidence type="ECO:0000256" key="2">
    <source>
        <dbReference type="ARBA" id="ARBA00022729"/>
    </source>
</evidence>
<sequence length="223" mass="23656">MTCRHAVALAALLFMSPHLPASAEQPAPRLASDAVPDWSGPYLGLALAAPQGGNSWRQASSGLELVPGDWRGNGLVLSLGHDWQRNRLTYGARIDYGPGSHVARPRNALFINCADCATEVDNLTTLTGRIGLAAGKAHLFAEGGWARGSVTATNLGGLLTYADADLSGWTLAVGAERQVADGLSLTIRYDHIDLGAQPLPDYVPTGETRIEIGRMQIGFASRW</sequence>
<keyword evidence="8" id="KW-1185">Reference proteome</keyword>
<dbReference type="RefSeq" id="WP_166402879.1">
    <property type="nucleotide sequence ID" value="NZ_JAANHS010000005.1"/>
</dbReference>
<evidence type="ECO:0000256" key="1">
    <source>
        <dbReference type="ARBA" id="ARBA00004370"/>
    </source>
</evidence>
<dbReference type="InterPro" id="IPR027385">
    <property type="entry name" value="Beta-barrel_OMP"/>
</dbReference>
<dbReference type="InterPro" id="IPR051692">
    <property type="entry name" value="OMP-like"/>
</dbReference>
<feature type="chain" id="PRO_5047543735" evidence="5">
    <location>
        <begin position="24"/>
        <end position="223"/>
    </location>
</feature>
<dbReference type="InterPro" id="IPR011250">
    <property type="entry name" value="OMP/PagP_B-barrel"/>
</dbReference>
<reference evidence="7 8" key="1">
    <citation type="journal article" date="2022" name="Microorganisms">
        <title>Genome Sequence and Characterization of a Xanthorhodopsin-Containing, Aerobic Anoxygenic Phototrophic Rhodobacter Species, Isolated from Mesophilic Conditions at Yellowstone National Park.</title>
        <authorList>
            <person name="Kyndt J.A."/>
            <person name="Robertson S."/>
            <person name="Shoffstall I.B."/>
            <person name="Ramaley R.F."/>
            <person name="Meyer T.E."/>
        </authorList>
    </citation>
    <scope>NUCLEOTIDE SEQUENCE [LARGE SCALE GENOMIC DNA]</scope>
    <source>
        <strain evidence="7 8">M37P</strain>
    </source>
</reference>
<dbReference type="PANTHER" id="PTHR34001">
    <property type="entry name" value="BLL7405 PROTEIN"/>
    <property type="match status" value="1"/>
</dbReference>
<evidence type="ECO:0000256" key="4">
    <source>
        <dbReference type="ARBA" id="ARBA00038306"/>
    </source>
</evidence>
<dbReference type="SUPFAM" id="SSF56925">
    <property type="entry name" value="OMPA-like"/>
    <property type="match status" value="1"/>
</dbReference>
<name>A0ABX0G6K6_9RHOB</name>
<keyword evidence="2 5" id="KW-0732">Signal</keyword>
<evidence type="ECO:0000256" key="5">
    <source>
        <dbReference type="SAM" id="SignalP"/>
    </source>
</evidence>
<feature type="signal peptide" evidence="5">
    <location>
        <begin position="1"/>
        <end position="23"/>
    </location>
</feature>
<dbReference type="EMBL" id="JAANHS010000005">
    <property type="protein sequence ID" value="NHB76850.1"/>
    <property type="molecule type" value="Genomic_DNA"/>
</dbReference>
<evidence type="ECO:0000313" key="8">
    <source>
        <dbReference type="Proteomes" id="UP001515660"/>
    </source>
</evidence>
<keyword evidence="3" id="KW-0472">Membrane</keyword>
<protein>
    <submittedName>
        <fullName evidence="7">Porin family protein</fullName>
    </submittedName>
</protein>
<dbReference type="Proteomes" id="UP001515660">
    <property type="component" value="Unassembled WGS sequence"/>
</dbReference>
<accession>A0ABX0G6K6</accession>
<dbReference type="PANTHER" id="PTHR34001:SF3">
    <property type="entry name" value="BLL7405 PROTEIN"/>
    <property type="match status" value="1"/>
</dbReference>